<comment type="caution">
    <text evidence="11">The sequence shown here is derived from an EMBL/GenBank/DDBJ whole genome shotgun (WGS) entry which is preliminary data.</text>
</comment>
<evidence type="ECO:0000256" key="2">
    <source>
        <dbReference type="ARBA" id="ARBA00004664"/>
    </source>
</evidence>
<dbReference type="Proteomes" id="UP001210231">
    <property type="component" value="Unassembled WGS sequence"/>
</dbReference>
<dbReference type="SUPFAM" id="SSF51366">
    <property type="entry name" value="Ribulose-phoshate binding barrel"/>
    <property type="match status" value="1"/>
</dbReference>
<sequence>MQQTQTTPNGINVKVCGMTQMSQIQELAETGVQFMGMIYYPKSPRYVYNFLKPENIKAINNINKVGVFVNATADEVIKTIDECRLHMVQLHGDETPKFCEKIADYISVVKAFRISEGDNVRWRIKDYTDVCDMFLFDTDGVGYGGTGKKFSWNILSDVQIKKPYFLSGGIESSDIDTINDFMQTESAKSLFAVDINSKFETSPGIKDMTLVKEFYNNVQKLHK</sequence>
<organism evidence="11 12">
    <name type="scientific">Polluticaenibacter yanchengensis</name>
    <dbReference type="NCBI Taxonomy" id="3014562"/>
    <lineage>
        <taxon>Bacteria</taxon>
        <taxon>Pseudomonadati</taxon>
        <taxon>Bacteroidota</taxon>
        <taxon>Chitinophagia</taxon>
        <taxon>Chitinophagales</taxon>
        <taxon>Chitinophagaceae</taxon>
        <taxon>Polluticaenibacter</taxon>
    </lineage>
</organism>
<dbReference type="EC" id="5.3.1.24" evidence="3 9"/>
<protein>
    <recommendedName>
        <fullName evidence="4 9">N-(5'-phosphoribosyl)anthranilate isomerase</fullName>
        <shortName evidence="9">PRAI</shortName>
        <ecNumber evidence="3 9">5.3.1.24</ecNumber>
    </recommendedName>
</protein>
<reference evidence="11 12" key="1">
    <citation type="submission" date="2022-12" db="EMBL/GenBank/DDBJ databases">
        <title>Chitinophagaceae gen. sp. nov., a new member of the family Chitinophagaceae, isolated from soil in a chemical factory.</title>
        <authorList>
            <person name="Ke Z."/>
        </authorList>
    </citation>
    <scope>NUCLEOTIDE SEQUENCE [LARGE SCALE GENOMIC DNA]</scope>
    <source>
        <strain evidence="11 12">LY-5</strain>
    </source>
</reference>
<evidence type="ECO:0000256" key="8">
    <source>
        <dbReference type="ARBA" id="ARBA00023235"/>
    </source>
</evidence>
<evidence type="ECO:0000256" key="4">
    <source>
        <dbReference type="ARBA" id="ARBA00022272"/>
    </source>
</evidence>
<accession>A0ABT4UJ91</accession>
<dbReference type="Gene3D" id="3.20.20.70">
    <property type="entry name" value="Aldolase class I"/>
    <property type="match status" value="1"/>
</dbReference>
<dbReference type="PANTHER" id="PTHR42894:SF1">
    <property type="entry name" value="N-(5'-PHOSPHORIBOSYL)ANTHRANILATE ISOMERASE"/>
    <property type="match status" value="1"/>
</dbReference>
<keyword evidence="7 9" id="KW-0057">Aromatic amino acid biosynthesis</keyword>
<dbReference type="InterPro" id="IPR001240">
    <property type="entry name" value="PRAI_dom"/>
</dbReference>
<comment type="similarity">
    <text evidence="9">Belongs to the TrpF family.</text>
</comment>
<dbReference type="PANTHER" id="PTHR42894">
    <property type="entry name" value="N-(5'-PHOSPHORIBOSYL)ANTHRANILATE ISOMERASE"/>
    <property type="match status" value="1"/>
</dbReference>
<proteinExistence type="inferred from homology"/>
<evidence type="ECO:0000256" key="5">
    <source>
        <dbReference type="ARBA" id="ARBA00022605"/>
    </source>
</evidence>
<dbReference type="Pfam" id="PF00697">
    <property type="entry name" value="PRAI"/>
    <property type="match status" value="1"/>
</dbReference>
<keyword evidence="5 9" id="KW-0028">Amino-acid biosynthesis</keyword>
<evidence type="ECO:0000256" key="9">
    <source>
        <dbReference type="HAMAP-Rule" id="MF_00135"/>
    </source>
</evidence>
<keyword evidence="8 9" id="KW-0413">Isomerase</keyword>
<dbReference type="HAMAP" id="MF_00135">
    <property type="entry name" value="PRAI"/>
    <property type="match status" value="1"/>
</dbReference>
<feature type="domain" description="N-(5'phosphoribosyl) anthranilate isomerase (PRAI)" evidence="10">
    <location>
        <begin position="13"/>
        <end position="216"/>
    </location>
</feature>
<evidence type="ECO:0000256" key="1">
    <source>
        <dbReference type="ARBA" id="ARBA00001164"/>
    </source>
</evidence>
<dbReference type="CDD" id="cd00405">
    <property type="entry name" value="PRAI"/>
    <property type="match status" value="1"/>
</dbReference>
<dbReference type="RefSeq" id="WP_407031226.1">
    <property type="nucleotide sequence ID" value="NZ_JAQGEF010000008.1"/>
</dbReference>
<evidence type="ECO:0000313" key="11">
    <source>
        <dbReference type="EMBL" id="MDA3614902.1"/>
    </source>
</evidence>
<keyword evidence="12" id="KW-1185">Reference proteome</keyword>
<keyword evidence="6 9" id="KW-0822">Tryptophan biosynthesis</keyword>
<gene>
    <name evidence="9" type="primary">trpF</name>
    <name evidence="11" type="ORF">O3P16_08790</name>
</gene>
<evidence type="ECO:0000313" key="12">
    <source>
        <dbReference type="Proteomes" id="UP001210231"/>
    </source>
</evidence>
<dbReference type="EMBL" id="JAQGEF010000008">
    <property type="protein sequence ID" value="MDA3614902.1"/>
    <property type="molecule type" value="Genomic_DNA"/>
</dbReference>
<evidence type="ECO:0000256" key="6">
    <source>
        <dbReference type="ARBA" id="ARBA00022822"/>
    </source>
</evidence>
<dbReference type="GO" id="GO:0016853">
    <property type="term" value="F:isomerase activity"/>
    <property type="evidence" value="ECO:0007669"/>
    <property type="project" value="UniProtKB-KW"/>
</dbReference>
<comment type="pathway">
    <text evidence="2 9">Amino-acid biosynthesis; L-tryptophan biosynthesis; L-tryptophan from chorismate: step 3/5.</text>
</comment>
<evidence type="ECO:0000256" key="3">
    <source>
        <dbReference type="ARBA" id="ARBA00012572"/>
    </source>
</evidence>
<name>A0ABT4UJ91_9BACT</name>
<evidence type="ECO:0000256" key="7">
    <source>
        <dbReference type="ARBA" id="ARBA00023141"/>
    </source>
</evidence>
<dbReference type="InterPro" id="IPR013785">
    <property type="entry name" value="Aldolase_TIM"/>
</dbReference>
<evidence type="ECO:0000259" key="10">
    <source>
        <dbReference type="Pfam" id="PF00697"/>
    </source>
</evidence>
<comment type="catalytic activity">
    <reaction evidence="1 9">
        <text>N-(5-phospho-beta-D-ribosyl)anthranilate = 1-(2-carboxyphenylamino)-1-deoxy-D-ribulose 5-phosphate</text>
        <dbReference type="Rhea" id="RHEA:21540"/>
        <dbReference type="ChEBI" id="CHEBI:18277"/>
        <dbReference type="ChEBI" id="CHEBI:58613"/>
        <dbReference type="EC" id="5.3.1.24"/>
    </reaction>
</comment>
<dbReference type="InterPro" id="IPR044643">
    <property type="entry name" value="TrpF_fam"/>
</dbReference>
<dbReference type="InterPro" id="IPR011060">
    <property type="entry name" value="RibuloseP-bd_barrel"/>
</dbReference>